<keyword evidence="4 5" id="KW-0234">DNA repair</keyword>
<accession>A0A7V7RKF4</accession>
<protein>
    <recommendedName>
        <fullName evidence="5">Putative 3-methyladenine DNA glycosylase</fullName>
        <ecNumber evidence="5">3.2.2.-</ecNumber>
    </recommendedName>
</protein>
<dbReference type="InterPro" id="IPR036995">
    <property type="entry name" value="MPG_sf"/>
</dbReference>
<comment type="similarity">
    <text evidence="1 5">Belongs to the DNA glycosylase MPG family.</text>
</comment>
<proteinExistence type="inferred from homology"/>
<evidence type="ECO:0000256" key="2">
    <source>
        <dbReference type="ARBA" id="ARBA00022763"/>
    </source>
</evidence>
<evidence type="ECO:0000256" key="4">
    <source>
        <dbReference type="ARBA" id="ARBA00023204"/>
    </source>
</evidence>
<evidence type="ECO:0000256" key="5">
    <source>
        <dbReference type="HAMAP-Rule" id="MF_00527"/>
    </source>
</evidence>
<dbReference type="Proteomes" id="UP000441354">
    <property type="component" value="Unassembled WGS sequence"/>
</dbReference>
<sequence>MIDYVNSSTEEVAKQLLGKKLIHRIGTKVYSGYITETEAYVGVADEACHTFGGRRTPKVTSMFQIGGTIYIYTMHTHHMLNIVTKEEEDPQAVLIRSIEPAEGIEHMERNRSHIGVQVSNGPGKLTKAMEITKAIDGQNIGDCELFIHEADKKTPLEIAESPRIGIPNKGIWTSALLRYYVKGNPFVSGLPKKDWDKRNYGWS</sequence>
<dbReference type="GO" id="GO:0006284">
    <property type="term" value="P:base-excision repair"/>
    <property type="evidence" value="ECO:0007669"/>
    <property type="project" value="InterPro"/>
</dbReference>
<dbReference type="Pfam" id="PF02245">
    <property type="entry name" value="Pur_DNA_glyco"/>
    <property type="match status" value="1"/>
</dbReference>
<evidence type="ECO:0000256" key="3">
    <source>
        <dbReference type="ARBA" id="ARBA00022801"/>
    </source>
</evidence>
<reference evidence="6 7" key="1">
    <citation type="journal article" date="2014" name="Arch. Microbiol.">
        <title>Bacillus mesophilum sp. nov., strain IITR-54T, a novel 4-chlorobiphenyl dechlorinating bacterium.</title>
        <authorList>
            <person name="Manickam N."/>
            <person name="Singh N.K."/>
            <person name="Bajaj A."/>
            <person name="Kumar R.M."/>
            <person name="Kaur G."/>
            <person name="Kaur N."/>
            <person name="Bala M."/>
            <person name="Kumar A."/>
            <person name="Mayilraj S."/>
        </authorList>
    </citation>
    <scope>NUCLEOTIDE SEQUENCE [LARGE SCALE GENOMIC DNA]</scope>
    <source>
        <strain evidence="6 7">IITR-54</strain>
    </source>
</reference>
<keyword evidence="2 5" id="KW-0227">DNA damage</keyword>
<keyword evidence="7" id="KW-1185">Reference proteome</keyword>
<dbReference type="GO" id="GO:0003905">
    <property type="term" value="F:alkylbase DNA N-glycosylase activity"/>
    <property type="evidence" value="ECO:0007669"/>
    <property type="project" value="InterPro"/>
</dbReference>
<dbReference type="AlphaFoldDB" id="A0A7V7RKF4"/>
<dbReference type="OrthoDB" id="9794313at2"/>
<organism evidence="6 7">
    <name type="scientific">Bacillus mesophilum</name>
    <dbReference type="NCBI Taxonomy" id="1071718"/>
    <lineage>
        <taxon>Bacteria</taxon>
        <taxon>Bacillati</taxon>
        <taxon>Bacillota</taxon>
        <taxon>Bacilli</taxon>
        <taxon>Bacillales</taxon>
        <taxon>Bacillaceae</taxon>
        <taxon>Bacillus</taxon>
    </lineage>
</organism>
<dbReference type="EMBL" id="WBOT01000004">
    <property type="protein sequence ID" value="KAB2331779.1"/>
    <property type="molecule type" value="Genomic_DNA"/>
</dbReference>
<dbReference type="Gene3D" id="3.10.300.10">
    <property type="entry name" value="Methylpurine-DNA glycosylase (MPG)"/>
    <property type="match status" value="1"/>
</dbReference>
<evidence type="ECO:0000256" key="1">
    <source>
        <dbReference type="ARBA" id="ARBA00009232"/>
    </source>
</evidence>
<dbReference type="CDD" id="cd00540">
    <property type="entry name" value="AAG"/>
    <property type="match status" value="1"/>
</dbReference>
<dbReference type="PANTHER" id="PTHR10429:SF0">
    <property type="entry name" value="DNA-3-METHYLADENINE GLYCOSYLASE"/>
    <property type="match status" value="1"/>
</dbReference>
<dbReference type="FunFam" id="3.10.300.10:FF:000001">
    <property type="entry name" value="Putative 3-methyladenine DNA glycosylase"/>
    <property type="match status" value="1"/>
</dbReference>
<evidence type="ECO:0000313" key="7">
    <source>
        <dbReference type="Proteomes" id="UP000441354"/>
    </source>
</evidence>
<comment type="caution">
    <text evidence="6">The sequence shown here is derived from an EMBL/GenBank/DDBJ whole genome shotgun (WGS) entry which is preliminary data.</text>
</comment>
<dbReference type="GO" id="GO:0003677">
    <property type="term" value="F:DNA binding"/>
    <property type="evidence" value="ECO:0007669"/>
    <property type="project" value="InterPro"/>
</dbReference>
<evidence type="ECO:0000313" key="6">
    <source>
        <dbReference type="EMBL" id="KAB2331779.1"/>
    </source>
</evidence>
<dbReference type="SUPFAM" id="SSF50486">
    <property type="entry name" value="FMT C-terminal domain-like"/>
    <property type="match status" value="1"/>
</dbReference>
<dbReference type="NCBIfam" id="TIGR00567">
    <property type="entry name" value="3mg"/>
    <property type="match status" value="1"/>
</dbReference>
<keyword evidence="3 5" id="KW-0378">Hydrolase</keyword>
<name>A0A7V7RKF4_9BACI</name>
<dbReference type="InterPro" id="IPR011034">
    <property type="entry name" value="Formyl_transferase-like_C_sf"/>
</dbReference>
<dbReference type="HAMAP" id="MF_00527">
    <property type="entry name" value="3MGH"/>
    <property type="match status" value="1"/>
</dbReference>
<dbReference type="PANTHER" id="PTHR10429">
    <property type="entry name" value="DNA-3-METHYLADENINE GLYCOSYLASE"/>
    <property type="match status" value="1"/>
</dbReference>
<gene>
    <name evidence="6" type="ORF">F7732_13990</name>
</gene>
<dbReference type="EC" id="3.2.2.-" evidence="5"/>
<dbReference type="InterPro" id="IPR003180">
    <property type="entry name" value="MPG"/>
</dbReference>